<keyword evidence="4 7" id="KW-0812">Transmembrane</keyword>
<dbReference type="EMBL" id="CP162601">
    <property type="protein sequence ID" value="XDK24500.1"/>
    <property type="molecule type" value="Genomic_DNA"/>
</dbReference>
<dbReference type="InterPro" id="IPR046396">
    <property type="entry name" value="Transporter_DabB"/>
</dbReference>
<feature type="transmembrane region" description="Helical" evidence="7">
    <location>
        <begin position="64"/>
        <end position="85"/>
    </location>
</feature>
<feature type="domain" description="NADH:quinone oxidoreductase/Mrp antiporter transmembrane" evidence="9">
    <location>
        <begin position="59"/>
        <end position="276"/>
    </location>
</feature>
<dbReference type="GO" id="GO:0015990">
    <property type="term" value="P:electron transport coupled proton transport"/>
    <property type="evidence" value="ECO:0007669"/>
    <property type="project" value="TreeGrafter"/>
</dbReference>
<feature type="transmembrane region" description="Helical" evidence="7">
    <location>
        <begin position="387"/>
        <end position="406"/>
    </location>
</feature>
<evidence type="ECO:0000256" key="6">
    <source>
        <dbReference type="ARBA" id="ARBA00023136"/>
    </source>
</evidence>
<feature type="transmembrane region" description="Helical" evidence="7">
    <location>
        <begin position="350"/>
        <end position="367"/>
    </location>
</feature>
<keyword evidence="2 7" id="KW-0813">Transport</keyword>
<comment type="subunit">
    <text evidence="7">Forms a complex with DabA.</text>
</comment>
<keyword evidence="6 7" id="KW-0472">Membrane</keyword>
<evidence type="ECO:0000256" key="7">
    <source>
        <dbReference type="HAMAP-Rule" id="MF_00862"/>
    </source>
</evidence>
<dbReference type="InterPro" id="IPR003945">
    <property type="entry name" value="NU5C-like"/>
</dbReference>
<organism evidence="10">
    <name type="scientific">Vibrio sp. HB236076</name>
    <dbReference type="NCBI Taxonomy" id="3232307"/>
    <lineage>
        <taxon>Bacteria</taxon>
        <taxon>Pseudomonadati</taxon>
        <taxon>Pseudomonadota</taxon>
        <taxon>Gammaproteobacteria</taxon>
        <taxon>Vibrionales</taxon>
        <taxon>Vibrionaceae</taxon>
        <taxon>Vibrio</taxon>
    </lineage>
</organism>
<dbReference type="KEGG" id="vih:AB0763_09760"/>
<keyword evidence="5 7" id="KW-1133">Transmembrane helix</keyword>
<feature type="transmembrane region" description="Helical" evidence="7">
    <location>
        <begin position="201"/>
        <end position="220"/>
    </location>
</feature>
<evidence type="ECO:0000256" key="2">
    <source>
        <dbReference type="ARBA" id="ARBA00022448"/>
    </source>
</evidence>
<dbReference type="AlphaFoldDB" id="A0AB39HD49"/>
<dbReference type="Pfam" id="PF00361">
    <property type="entry name" value="Proton_antipo_M"/>
    <property type="match status" value="1"/>
</dbReference>
<gene>
    <name evidence="7" type="primary">dabB</name>
    <name evidence="10" type="ORF">AB0763_09760</name>
</gene>
<feature type="transmembrane region" description="Helical" evidence="7">
    <location>
        <begin position="319"/>
        <end position="338"/>
    </location>
</feature>
<comment type="similarity">
    <text evidence="7">Belongs to the inorganic carbon transporter (TC 9.A.2) DabB family.</text>
</comment>
<dbReference type="GO" id="GO:0042773">
    <property type="term" value="P:ATP synthesis coupled electron transport"/>
    <property type="evidence" value="ECO:0007669"/>
    <property type="project" value="InterPro"/>
</dbReference>
<protein>
    <recommendedName>
        <fullName evidence="7">Probable inorganic carbon transporter subunit DabB</fullName>
    </recommendedName>
</protein>
<feature type="transmembrane region" description="Helical" evidence="7">
    <location>
        <begin position="97"/>
        <end position="116"/>
    </location>
</feature>
<proteinExistence type="inferred from homology"/>
<feature type="transmembrane region" description="Helical" evidence="7">
    <location>
        <begin position="12"/>
        <end position="30"/>
    </location>
</feature>
<reference evidence="10" key="1">
    <citation type="submission" date="2024-07" db="EMBL/GenBank/DDBJ databases">
        <title>Genome Analysis of a Potential Novel Vibrio Species Secreting pH- and Thermo-stable Alginate Lyase and its Application in Producing Alginate Oligosaccharides.</title>
        <authorList>
            <person name="Huang H."/>
            <person name="Bao K."/>
        </authorList>
    </citation>
    <scope>NUCLEOTIDE SEQUENCE</scope>
    <source>
        <strain evidence="10">HB236076</strain>
    </source>
</reference>
<evidence type="ECO:0000256" key="5">
    <source>
        <dbReference type="ARBA" id="ARBA00022989"/>
    </source>
</evidence>
<dbReference type="GO" id="GO:0012505">
    <property type="term" value="C:endomembrane system"/>
    <property type="evidence" value="ECO:0007669"/>
    <property type="project" value="UniProtKB-SubCell"/>
</dbReference>
<dbReference type="PRINTS" id="PR01434">
    <property type="entry name" value="NADHDHGNASE5"/>
</dbReference>
<dbReference type="PANTHER" id="PTHR42829:SF1">
    <property type="entry name" value="INORGANIC CARBON TRANSPORTER SUBUNIT DABB-RELATED"/>
    <property type="match status" value="1"/>
</dbReference>
<comment type="function">
    <text evidence="7">Part of an energy-coupled inorganic carbon pump.</text>
</comment>
<comment type="subcellular location">
    <subcellularLocation>
        <location evidence="7">Cell membrane</location>
        <topology evidence="7">Multi-pass membrane protein</topology>
    </subcellularLocation>
    <subcellularLocation>
        <location evidence="1">Endomembrane system</location>
        <topology evidence="1">Multi-pass membrane protein</topology>
    </subcellularLocation>
    <subcellularLocation>
        <location evidence="8">Membrane</location>
        <topology evidence="8">Multi-pass membrane protein</topology>
    </subcellularLocation>
</comment>
<dbReference type="InterPro" id="IPR001750">
    <property type="entry name" value="ND/Mrp_TM"/>
</dbReference>
<evidence type="ECO:0000256" key="3">
    <source>
        <dbReference type="ARBA" id="ARBA00022475"/>
    </source>
</evidence>
<dbReference type="GO" id="GO:0008137">
    <property type="term" value="F:NADH dehydrogenase (ubiquinone) activity"/>
    <property type="evidence" value="ECO:0007669"/>
    <property type="project" value="InterPro"/>
</dbReference>
<feature type="transmembrane region" description="Helical" evidence="7">
    <location>
        <begin position="294"/>
        <end position="313"/>
    </location>
</feature>
<evidence type="ECO:0000259" key="9">
    <source>
        <dbReference type="Pfam" id="PF00361"/>
    </source>
</evidence>
<dbReference type="HAMAP" id="MF_00862">
    <property type="entry name" value="DabB"/>
    <property type="match status" value="1"/>
</dbReference>
<evidence type="ECO:0000313" key="10">
    <source>
        <dbReference type="EMBL" id="XDK24500.1"/>
    </source>
</evidence>
<dbReference type="GO" id="GO:0003954">
    <property type="term" value="F:NADH dehydrogenase activity"/>
    <property type="evidence" value="ECO:0007669"/>
    <property type="project" value="TreeGrafter"/>
</dbReference>
<feature type="transmembrane region" description="Helical" evidence="7">
    <location>
        <begin position="136"/>
        <end position="155"/>
    </location>
</feature>
<keyword evidence="3 7" id="KW-1003">Cell membrane</keyword>
<name>A0AB39HD49_9VIBR</name>
<accession>A0AB39HD49</accession>
<dbReference type="RefSeq" id="WP_306100870.1">
    <property type="nucleotide sequence ID" value="NZ_CP162601.1"/>
</dbReference>
<evidence type="ECO:0000256" key="4">
    <source>
        <dbReference type="ARBA" id="ARBA00022692"/>
    </source>
</evidence>
<sequence>MLSLFLLTPLKYSLLGLIAILGATILRYSWVAFAGESDRRRFLQALLMTMGSVVLVIISNHLVVFWLAWVAVSLCLHRLILFYPLRPRAQLAAHKKFLLARFSEGLLAIAFVFLYHQFDTFSIHDIVHLAATQGPSISVSIAATLLAVVAMIKCAQLPAHGWLIQVVEAPTPVSALLHAGIVNLGGILLLFFAPILAASALASWLVIILAGVSTVVAGLISTTRISIKVKLAWSTSSQMGLMLVEVALGLYEMALLHLFAHSFYKAYSFLNSGNTVNHYLAAKLAGKVKPSIRHWGWALALSALVLIVGQVLFSVMTSAAATMLVWFALAALILPSIAHQAPVKARAISIAMSLGLSALLLTLYTLAKHNLAPLMGLDAPLNLYADLFIAVLFEILFVLSIALQYWPHHPWVKKLFIWLNAGAYLDEWATRITLRLWPSSTLIQMQSAQWQSKSEVK</sequence>
<dbReference type="GO" id="GO:0005886">
    <property type="term" value="C:plasma membrane"/>
    <property type="evidence" value="ECO:0007669"/>
    <property type="project" value="UniProtKB-SubCell"/>
</dbReference>
<feature type="transmembrane region" description="Helical" evidence="7">
    <location>
        <begin position="175"/>
        <end position="195"/>
    </location>
</feature>
<evidence type="ECO:0000256" key="1">
    <source>
        <dbReference type="ARBA" id="ARBA00004127"/>
    </source>
</evidence>
<dbReference type="PANTHER" id="PTHR42829">
    <property type="entry name" value="NADH-UBIQUINONE OXIDOREDUCTASE CHAIN 5"/>
    <property type="match status" value="1"/>
</dbReference>
<dbReference type="NCBIfam" id="NF006029">
    <property type="entry name" value="PRK08168.1"/>
    <property type="match status" value="1"/>
</dbReference>
<evidence type="ECO:0000256" key="8">
    <source>
        <dbReference type="RuleBase" id="RU000320"/>
    </source>
</evidence>